<dbReference type="SUPFAM" id="SSF52047">
    <property type="entry name" value="RNI-like"/>
    <property type="match status" value="1"/>
</dbReference>
<evidence type="ECO:0008006" key="3">
    <source>
        <dbReference type="Google" id="ProtNLM"/>
    </source>
</evidence>
<proteinExistence type="predicted"/>
<evidence type="ECO:0000313" key="1">
    <source>
        <dbReference type="EMBL" id="KAJ5239908.1"/>
    </source>
</evidence>
<evidence type="ECO:0000313" key="2">
    <source>
        <dbReference type="Proteomes" id="UP001150941"/>
    </source>
</evidence>
<dbReference type="Gene3D" id="3.80.10.10">
    <property type="entry name" value="Ribonuclease Inhibitor"/>
    <property type="match status" value="1"/>
</dbReference>
<dbReference type="InterPro" id="IPR032675">
    <property type="entry name" value="LRR_dom_sf"/>
</dbReference>
<name>A0A9W9PB11_9EURO</name>
<dbReference type="Proteomes" id="UP001150941">
    <property type="component" value="Unassembled WGS sequence"/>
</dbReference>
<dbReference type="RefSeq" id="XP_058332827.1">
    <property type="nucleotide sequence ID" value="XM_058473824.1"/>
</dbReference>
<gene>
    <name evidence="1" type="ORF">N7468_004527</name>
</gene>
<dbReference type="GeneID" id="83201127"/>
<reference evidence="1" key="2">
    <citation type="journal article" date="2023" name="IMA Fungus">
        <title>Comparative genomic study of the Penicillium genus elucidates a diverse pangenome and 15 lateral gene transfer events.</title>
        <authorList>
            <person name="Petersen C."/>
            <person name="Sorensen T."/>
            <person name="Nielsen M.R."/>
            <person name="Sondergaard T.E."/>
            <person name="Sorensen J.L."/>
            <person name="Fitzpatrick D.A."/>
            <person name="Frisvad J.C."/>
            <person name="Nielsen K.L."/>
        </authorList>
    </citation>
    <scope>NUCLEOTIDE SEQUENCE</scope>
    <source>
        <strain evidence="1">IBT 19713</strain>
    </source>
</reference>
<sequence length="570" mass="65112">MSSLPPGDLALPFLPPEIMMMICEMLAERGTRDVFNFCMASKYFNEIGTAILYRRVSLGPWVSSNHFEWLRSRRQEHPVWKMSGDLADRLLGFPNQTLRAPNILVRELTITCDLKRNFAREVAQGGRKHATRLFESRFVLAKLVKSLPNLMRLRIGFPHNFDDALLQALNNHPVKIDIHLLEEHGQNTVCQKKNVTLPWVSTMTIYVDHNVKFHLRLNPLKALILQCPNLKRLSIDEKLDSLFYKQPIGHMPYVIRPKFPPIESIYMNSANVLVDNAWKPEFQFDKLVSLFIGRRCMGWPLVLGMGAAGNFWNLKSFSFDYPVRNIALGDGDGLHLCLLGMPLLETLYVKNFPCSARSLTHLGCLKKLGLLYDEPYIWQPVAAGAQPGLGGHAFSTFMVMLSHVRHAHVPGRPMFPTIGTPTRNALSLDELDDLDMNCPDLRMLKLEADRGINSWPYAFLDKLAAKFPNLEYLSLHFQLRGLSGLSVQKPILNYSSALSIGRYFFERKWNGKFRKLIVKTRDKKPLTGEEIPCREQRSYASTFVMLRPAKKGGDPVFIHVREKKWGLTLI</sequence>
<dbReference type="EMBL" id="JAPQKS010000003">
    <property type="protein sequence ID" value="KAJ5239908.1"/>
    <property type="molecule type" value="Genomic_DNA"/>
</dbReference>
<organism evidence="1 2">
    <name type="scientific">Penicillium chermesinum</name>
    <dbReference type="NCBI Taxonomy" id="63820"/>
    <lineage>
        <taxon>Eukaryota</taxon>
        <taxon>Fungi</taxon>
        <taxon>Dikarya</taxon>
        <taxon>Ascomycota</taxon>
        <taxon>Pezizomycotina</taxon>
        <taxon>Eurotiomycetes</taxon>
        <taxon>Eurotiomycetidae</taxon>
        <taxon>Eurotiales</taxon>
        <taxon>Aspergillaceae</taxon>
        <taxon>Penicillium</taxon>
    </lineage>
</organism>
<dbReference type="OrthoDB" id="3945550at2759"/>
<reference evidence="1" key="1">
    <citation type="submission" date="2022-11" db="EMBL/GenBank/DDBJ databases">
        <authorList>
            <person name="Petersen C."/>
        </authorList>
    </citation>
    <scope>NUCLEOTIDE SEQUENCE</scope>
    <source>
        <strain evidence="1">IBT 19713</strain>
    </source>
</reference>
<dbReference type="AlphaFoldDB" id="A0A9W9PB11"/>
<accession>A0A9W9PB11</accession>
<protein>
    <recommendedName>
        <fullName evidence="3">F-box domain-containing protein</fullName>
    </recommendedName>
</protein>
<keyword evidence="2" id="KW-1185">Reference proteome</keyword>
<comment type="caution">
    <text evidence="1">The sequence shown here is derived from an EMBL/GenBank/DDBJ whole genome shotgun (WGS) entry which is preliminary data.</text>
</comment>